<comment type="caution">
    <text evidence="4">The sequence shown here is derived from an EMBL/GenBank/DDBJ whole genome shotgun (WGS) entry which is preliminary data.</text>
</comment>
<dbReference type="Proteomes" id="UP001143548">
    <property type="component" value="Unassembled WGS sequence"/>
</dbReference>
<dbReference type="GO" id="GO:0016616">
    <property type="term" value="F:oxidoreductase activity, acting on the CH-OH group of donors, NAD or NADP as acceptor"/>
    <property type="evidence" value="ECO:0007669"/>
    <property type="project" value="TreeGrafter"/>
</dbReference>
<reference evidence="4" key="1">
    <citation type="submission" date="2022-07" db="EMBL/GenBank/DDBJ databases">
        <title>Taxonomy of Aspergillus series Nigri: significant species reduction supported by multi-species coalescent approaches.</title>
        <authorList>
            <person name="Bian C."/>
            <person name="Kusuya Y."/>
            <person name="Sklenar F."/>
            <person name="D'hooge E."/>
            <person name="Yaguchi T."/>
            <person name="Takahashi H."/>
            <person name="Hubka V."/>
        </authorList>
    </citation>
    <scope>NUCLEOTIDE SEQUENCE</scope>
    <source>
        <strain evidence="4">CBS 733.88</strain>
    </source>
</reference>
<evidence type="ECO:0000313" key="4">
    <source>
        <dbReference type="EMBL" id="GKZ22306.1"/>
    </source>
</evidence>
<gene>
    <name evidence="4" type="ORF">AbraCBS73388_008445</name>
</gene>
<dbReference type="InterPro" id="IPR036291">
    <property type="entry name" value="NAD(P)-bd_dom_sf"/>
</dbReference>
<dbReference type="PANTHER" id="PTHR10366:SF562">
    <property type="entry name" value="ALDEHYDE REDUCTASE II (AFU_ORTHOLOGUE AFUA_1G11360)"/>
    <property type="match status" value="1"/>
</dbReference>
<dbReference type="Pfam" id="PF01370">
    <property type="entry name" value="Epimerase"/>
    <property type="match status" value="1"/>
</dbReference>
<evidence type="ECO:0000313" key="5">
    <source>
        <dbReference type="Proteomes" id="UP001143548"/>
    </source>
</evidence>
<dbReference type="Gene3D" id="3.40.50.720">
    <property type="entry name" value="NAD(P)-binding Rossmann-like Domain"/>
    <property type="match status" value="1"/>
</dbReference>
<dbReference type="InterPro" id="IPR050425">
    <property type="entry name" value="NAD(P)_dehydrat-like"/>
</dbReference>
<proteinExistence type="inferred from homology"/>
<dbReference type="EMBL" id="BROQ01000050">
    <property type="protein sequence ID" value="GKZ22306.1"/>
    <property type="molecule type" value="Genomic_DNA"/>
</dbReference>
<accession>A0A9W5YU24</accession>
<dbReference type="PANTHER" id="PTHR10366">
    <property type="entry name" value="NAD DEPENDENT EPIMERASE/DEHYDRATASE"/>
    <property type="match status" value="1"/>
</dbReference>
<evidence type="ECO:0000259" key="3">
    <source>
        <dbReference type="Pfam" id="PF01370"/>
    </source>
</evidence>
<comment type="similarity">
    <text evidence="2">Belongs to the NAD(P)-dependent epimerase/dehydratase family. Dihydroflavonol-4-reductase subfamily.</text>
</comment>
<name>A0A9W5YU24_9EURO</name>
<feature type="domain" description="NAD-dependent epimerase/dehydratase" evidence="3">
    <location>
        <begin position="15"/>
        <end position="139"/>
    </location>
</feature>
<dbReference type="InterPro" id="IPR001509">
    <property type="entry name" value="Epimerase_deHydtase"/>
</dbReference>
<keyword evidence="1" id="KW-0560">Oxidoreductase</keyword>
<sequence>MTVSETSAIPPGSWVLVTGANSLVGSNVADRLLSRGYRVRGTVRNAQRHQWLRDLFHGKYGKDTFELVQVQDIQRPGAFDEAIKGVSGVAHVMTIFAGPNDGPNEVFDSIKQLDHNILASAAAEPSVKRFVYTSSCQAANTMGLDDLDGKTVITSESWNETAIKRAKTGSPAEWRRGFDIYSAGKALGEQGFWEWVKEHKPGFVANTDYLTTNLNHNIQSYPPYATVPLSTQKIKAFHPQYYGQPPSSEMNGPRFQNMSSPVSQTVRINHTRNPNPYQNRKLIHHIGGYCVGIQDAALLHVAALTNPTVQNERLFAYGWPFFWNDLATIYRNIFPNRELPTDLPVRDRDADLLVVKPSKRSEDLLKEMGKPGWSSLKEIIVANAYGLV</sequence>
<dbReference type="SUPFAM" id="SSF51735">
    <property type="entry name" value="NAD(P)-binding Rossmann-fold domains"/>
    <property type="match status" value="1"/>
</dbReference>
<protein>
    <recommendedName>
        <fullName evidence="3">NAD-dependent epimerase/dehydratase domain-containing protein</fullName>
    </recommendedName>
</protein>
<dbReference type="AlphaFoldDB" id="A0A9W5YU24"/>
<evidence type="ECO:0000256" key="2">
    <source>
        <dbReference type="ARBA" id="ARBA00023445"/>
    </source>
</evidence>
<evidence type="ECO:0000256" key="1">
    <source>
        <dbReference type="ARBA" id="ARBA00023002"/>
    </source>
</evidence>
<organism evidence="4 5">
    <name type="scientific">Aspergillus brasiliensis</name>
    <dbReference type="NCBI Taxonomy" id="319629"/>
    <lineage>
        <taxon>Eukaryota</taxon>
        <taxon>Fungi</taxon>
        <taxon>Dikarya</taxon>
        <taxon>Ascomycota</taxon>
        <taxon>Pezizomycotina</taxon>
        <taxon>Eurotiomycetes</taxon>
        <taxon>Eurotiomycetidae</taxon>
        <taxon>Eurotiales</taxon>
        <taxon>Aspergillaceae</taxon>
        <taxon>Aspergillus</taxon>
        <taxon>Aspergillus subgen. Circumdati</taxon>
    </lineage>
</organism>